<proteinExistence type="predicted"/>
<reference evidence="1 2" key="1">
    <citation type="journal article" date="2019" name="Sci. Rep.">
        <title>Orb-weaving spider Araneus ventricosus genome elucidates the spidroin gene catalogue.</title>
        <authorList>
            <person name="Kono N."/>
            <person name="Nakamura H."/>
            <person name="Ohtoshi R."/>
            <person name="Moran D.A.P."/>
            <person name="Shinohara A."/>
            <person name="Yoshida Y."/>
            <person name="Fujiwara M."/>
            <person name="Mori M."/>
            <person name="Tomita M."/>
            <person name="Arakawa K."/>
        </authorList>
    </citation>
    <scope>NUCLEOTIDE SEQUENCE [LARGE SCALE GENOMIC DNA]</scope>
</reference>
<keyword evidence="2" id="KW-1185">Reference proteome</keyword>
<evidence type="ECO:0000313" key="2">
    <source>
        <dbReference type="Proteomes" id="UP000499080"/>
    </source>
</evidence>
<accession>A0A4Y2MIC9</accession>
<organism evidence="1 2">
    <name type="scientific">Araneus ventricosus</name>
    <name type="common">Orbweaver spider</name>
    <name type="synonym">Epeira ventricosa</name>
    <dbReference type="NCBI Taxonomy" id="182803"/>
    <lineage>
        <taxon>Eukaryota</taxon>
        <taxon>Metazoa</taxon>
        <taxon>Ecdysozoa</taxon>
        <taxon>Arthropoda</taxon>
        <taxon>Chelicerata</taxon>
        <taxon>Arachnida</taxon>
        <taxon>Araneae</taxon>
        <taxon>Araneomorphae</taxon>
        <taxon>Entelegynae</taxon>
        <taxon>Araneoidea</taxon>
        <taxon>Araneidae</taxon>
        <taxon>Araneus</taxon>
    </lineage>
</organism>
<comment type="caution">
    <text evidence="1">The sequence shown here is derived from an EMBL/GenBank/DDBJ whole genome shotgun (WGS) entry which is preliminary data.</text>
</comment>
<dbReference type="Proteomes" id="UP000499080">
    <property type="component" value="Unassembled WGS sequence"/>
</dbReference>
<evidence type="ECO:0000313" key="1">
    <source>
        <dbReference type="EMBL" id="GBN25507.1"/>
    </source>
</evidence>
<sequence>MLFGKCELHSVIHFLQPEGWFVENDQCSHFLSDLKTTAKSILTSGVVFVHDKGHLHSAVLTQQCVGTCPLNGTCLITQCIAPTLRRVIFISSLN</sequence>
<protein>
    <submittedName>
        <fullName evidence="1">Uncharacterized protein</fullName>
    </submittedName>
</protein>
<gene>
    <name evidence="1" type="ORF">AVEN_219402_1</name>
</gene>
<dbReference type="AlphaFoldDB" id="A0A4Y2MIC9"/>
<name>A0A4Y2MIC9_ARAVE</name>
<dbReference type="EMBL" id="BGPR01122920">
    <property type="protein sequence ID" value="GBN25507.1"/>
    <property type="molecule type" value="Genomic_DNA"/>
</dbReference>